<feature type="compositionally biased region" description="Polar residues" evidence="1">
    <location>
        <begin position="14"/>
        <end position="24"/>
    </location>
</feature>
<feature type="region of interest" description="Disordered" evidence="1">
    <location>
        <begin position="1"/>
        <end position="50"/>
    </location>
</feature>
<evidence type="ECO:0000256" key="1">
    <source>
        <dbReference type="SAM" id="MobiDB-lite"/>
    </source>
</evidence>
<dbReference type="EMBL" id="LR862131">
    <property type="protein sequence ID" value="CAD1837017.1"/>
    <property type="molecule type" value="Genomic_DNA"/>
</dbReference>
<sequence>MSKDLPTSDAASPLSITMTATEGENVNVPLEEGVEGARPEPHLTPEASSSIPEDLLSAILHPLLVSSPNSNEGDDSSTITMSSDTQQKFNKCLRICSNGLPSLAQNPEQFDRLCALLLDLSDQSDISSAGKCFVETLSFQLSSFLSLQQSLGAELLSLDQYFHQVDHFKKIIPEVAAPITDVSREDQILENQESALQQHILTLKEELTTAKSTLTLTSERRLLLQSQLKTKKDEGVGGWLNGMI</sequence>
<organism evidence="2">
    <name type="scientific">Ananas comosus var. bracteatus</name>
    <name type="common">red pineapple</name>
    <dbReference type="NCBI Taxonomy" id="296719"/>
    <lineage>
        <taxon>Eukaryota</taxon>
        <taxon>Viridiplantae</taxon>
        <taxon>Streptophyta</taxon>
        <taxon>Embryophyta</taxon>
        <taxon>Tracheophyta</taxon>
        <taxon>Spermatophyta</taxon>
        <taxon>Magnoliopsida</taxon>
        <taxon>Liliopsida</taxon>
        <taxon>Poales</taxon>
        <taxon>Bromeliaceae</taxon>
        <taxon>Bromelioideae</taxon>
        <taxon>Ananas</taxon>
    </lineage>
</organism>
<evidence type="ECO:0000313" key="2">
    <source>
        <dbReference type="EMBL" id="CAD1837017.1"/>
    </source>
</evidence>
<protein>
    <submittedName>
        <fullName evidence="2">Uncharacterized protein</fullName>
    </submittedName>
</protein>
<name>A0A6V7Q283_ANACO</name>
<gene>
    <name evidence="2" type="ORF">CB5_LOCUS20228</name>
</gene>
<dbReference type="AlphaFoldDB" id="A0A6V7Q283"/>
<reference evidence="2" key="1">
    <citation type="submission" date="2020-07" db="EMBL/GenBank/DDBJ databases">
        <authorList>
            <person name="Lin J."/>
        </authorList>
    </citation>
    <scope>NUCLEOTIDE SEQUENCE</scope>
</reference>
<accession>A0A6V7Q283</accession>
<proteinExistence type="predicted"/>